<comment type="caution">
    <text evidence="1">The sequence shown here is derived from an EMBL/GenBank/DDBJ whole genome shotgun (WGS) entry which is preliminary data.</text>
</comment>
<dbReference type="PANTHER" id="PTHR46984">
    <property type="entry name" value="LEUCINE-RICH REPEAT-CONTAINING PROTEIN 71"/>
    <property type="match status" value="1"/>
</dbReference>
<dbReference type="AlphaFoldDB" id="A0A1V9ZRA4"/>
<sequence length="363" mass="40313">MLGVWSIEDNEARAHFDAAELAEATGSLVPTKSFRKDYIAYCRLMQLIPHPKLCPNFDEEDKDCLHQNYDDSDVDTICVRNWVLDMPSLLLMNLALQRTSAVHTLTLFNASLSIAQLEFVCTNIPTTTIKILNLEWNDSKPADPPLEDHTVCFAKLLQETSQLTQLSLRANGITPQGMITLAEALKTNKTLLELNLFRNQIGDIGAEALAHAIAENRTLEHLSVANNNITGTGALALIRSITRFILTENQLKNMSDLEVLLLAALETAKKQKKKLDRSEAAKELNMIESETIDGVVYGIGNSTIQSMTISGNDLTSIEQDILPINELLERFEGKLKTHLAAIKVQRMFSPGQVKPPLSSFLVF</sequence>
<evidence type="ECO:0000313" key="1">
    <source>
        <dbReference type="EMBL" id="OQS00534.1"/>
    </source>
</evidence>
<dbReference type="OrthoDB" id="120976at2759"/>
<dbReference type="EMBL" id="JNBS01001697">
    <property type="protein sequence ID" value="OQS00534.1"/>
    <property type="molecule type" value="Genomic_DNA"/>
</dbReference>
<dbReference type="InterPro" id="IPR001611">
    <property type="entry name" value="Leu-rich_rpt"/>
</dbReference>
<accession>A0A1V9ZRA4</accession>
<dbReference type="InterPro" id="IPR032675">
    <property type="entry name" value="LRR_dom_sf"/>
</dbReference>
<keyword evidence="2" id="KW-1185">Reference proteome</keyword>
<evidence type="ECO:0000313" key="2">
    <source>
        <dbReference type="Proteomes" id="UP000243217"/>
    </source>
</evidence>
<reference evidence="1 2" key="1">
    <citation type="journal article" date="2014" name="Genome Biol. Evol.">
        <title>The secreted proteins of Achlya hypogyna and Thraustotheca clavata identify the ancestral oomycete secretome and reveal gene acquisitions by horizontal gene transfer.</title>
        <authorList>
            <person name="Misner I."/>
            <person name="Blouin N."/>
            <person name="Leonard G."/>
            <person name="Richards T.A."/>
            <person name="Lane C.E."/>
        </authorList>
    </citation>
    <scope>NUCLEOTIDE SEQUENCE [LARGE SCALE GENOMIC DNA]</scope>
    <source>
        <strain evidence="1 2">ATCC 34112</strain>
    </source>
</reference>
<gene>
    <name evidence="1" type="ORF">THRCLA_05930</name>
</gene>
<dbReference type="SUPFAM" id="SSF52047">
    <property type="entry name" value="RNI-like"/>
    <property type="match status" value="1"/>
</dbReference>
<dbReference type="Pfam" id="PF13516">
    <property type="entry name" value="LRR_6"/>
    <property type="match status" value="3"/>
</dbReference>
<name>A0A1V9ZRA4_9STRA</name>
<dbReference type="Gene3D" id="3.80.10.10">
    <property type="entry name" value="Ribonuclease Inhibitor"/>
    <property type="match status" value="1"/>
</dbReference>
<dbReference type="Proteomes" id="UP000243217">
    <property type="component" value="Unassembled WGS sequence"/>
</dbReference>
<proteinExistence type="predicted"/>
<dbReference type="InterPro" id="IPR053040">
    <property type="entry name" value="LRR-containing_protein_71"/>
</dbReference>
<dbReference type="SMART" id="SM00368">
    <property type="entry name" value="LRR_RI"/>
    <property type="match status" value="3"/>
</dbReference>
<dbReference type="STRING" id="74557.A0A1V9ZRA4"/>
<protein>
    <submittedName>
        <fullName evidence="1">Uncharacterized protein</fullName>
    </submittedName>
</protein>
<organism evidence="1 2">
    <name type="scientific">Thraustotheca clavata</name>
    <dbReference type="NCBI Taxonomy" id="74557"/>
    <lineage>
        <taxon>Eukaryota</taxon>
        <taxon>Sar</taxon>
        <taxon>Stramenopiles</taxon>
        <taxon>Oomycota</taxon>
        <taxon>Saprolegniomycetes</taxon>
        <taxon>Saprolegniales</taxon>
        <taxon>Achlyaceae</taxon>
        <taxon>Thraustotheca</taxon>
    </lineage>
</organism>
<dbReference type="PANTHER" id="PTHR46984:SF1">
    <property type="entry name" value="LEUCINE-RICH REPEAT-CONTAINING PROTEIN 71"/>
    <property type="match status" value="1"/>
</dbReference>